<name>A0A516V6G8_9GAMM</name>
<feature type="region of interest" description="Disordered" evidence="1">
    <location>
        <begin position="1"/>
        <end position="32"/>
    </location>
</feature>
<dbReference type="Proteomes" id="UP000315891">
    <property type="component" value="Chromosome"/>
</dbReference>
<evidence type="ECO:0000313" key="2">
    <source>
        <dbReference type="EMBL" id="QDQ74126.1"/>
    </source>
</evidence>
<proteinExistence type="predicted"/>
<dbReference type="RefSeq" id="WP_143879636.1">
    <property type="nucleotide sequence ID" value="NZ_BAABLZ010000001.1"/>
</dbReference>
<accession>A0A516V6G8</accession>
<dbReference type="OrthoDB" id="6058196at2"/>
<evidence type="ECO:0000313" key="3">
    <source>
        <dbReference type="Proteomes" id="UP000315891"/>
    </source>
</evidence>
<dbReference type="AlphaFoldDB" id="A0A516V6G8"/>
<protein>
    <submittedName>
        <fullName evidence="2">Uncharacterized protein</fullName>
    </submittedName>
</protein>
<feature type="compositionally biased region" description="Basic and acidic residues" evidence="1">
    <location>
        <begin position="14"/>
        <end position="28"/>
    </location>
</feature>
<gene>
    <name evidence="2" type="ORF">FNZ56_09660</name>
</gene>
<dbReference type="EMBL" id="CP041742">
    <property type="protein sequence ID" value="QDQ74126.1"/>
    <property type="molecule type" value="Genomic_DNA"/>
</dbReference>
<reference evidence="2 3" key="1">
    <citation type="submission" date="2019-07" db="EMBL/GenBank/DDBJ databases">
        <title>Lysobacter weifangensis sp. nov., isolated from bensulfuron-methyl contaminated farmland soil.</title>
        <authorList>
            <person name="Zhao H."/>
        </authorList>
    </citation>
    <scope>NUCLEOTIDE SEQUENCE [LARGE SCALE GENOMIC DNA]</scope>
    <source>
        <strain evidence="2 3">CC-Bw-6</strain>
    </source>
</reference>
<evidence type="ECO:0000256" key="1">
    <source>
        <dbReference type="SAM" id="MobiDB-lite"/>
    </source>
</evidence>
<keyword evidence="3" id="KW-1185">Reference proteome</keyword>
<organism evidence="2 3">
    <name type="scientific">Pseudoluteimonas lycopersici</name>
    <dbReference type="NCBI Taxonomy" id="1324796"/>
    <lineage>
        <taxon>Bacteria</taxon>
        <taxon>Pseudomonadati</taxon>
        <taxon>Pseudomonadota</taxon>
        <taxon>Gammaproteobacteria</taxon>
        <taxon>Lysobacterales</taxon>
        <taxon>Lysobacteraceae</taxon>
        <taxon>Pseudoluteimonas</taxon>
    </lineage>
</organism>
<sequence length="147" mass="15427">MPATVAVVQQQEPKCTDEPRTDENDKRPRCGGVATASATHAFHVVGGSGDPVDQVVCDITDSFVLDGKMFGVEFSGGADGTYKFVRMPDIPGLSWKAGGRYHIEFPDGEDMPGTMTTEGGGTTTAGAISRDTAGAEHFTLTPVEACE</sequence>